<evidence type="ECO:0000313" key="2">
    <source>
        <dbReference type="EMBL" id="MFB9629663.1"/>
    </source>
</evidence>
<dbReference type="EMBL" id="JBHMBW010000062">
    <property type="protein sequence ID" value="MFB9629663.1"/>
    <property type="molecule type" value="Genomic_DNA"/>
</dbReference>
<evidence type="ECO:0000313" key="3">
    <source>
        <dbReference type="Proteomes" id="UP001589532"/>
    </source>
</evidence>
<reference evidence="2 3" key="1">
    <citation type="submission" date="2024-09" db="EMBL/GenBank/DDBJ databases">
        <authorList>
            <person name="Sun Q."/>
            <person name="Mori K."/>
        </authorList>
    </citation>
    <scope>NUCLEOTIDE SEQUENCE [LARGE SCALE GENOMIC DNA]</scope>
    <source>
        <strain evidence="2 3">JCM 3143</strain>
    </source>
</reference>
<sequence length="64" mass="6951">MDPGISGGWAMQVQTSVVRGGGLQLPINLLMVQFSMKSQPSNPCKDPSIDDNDDITDITDEEWA</sequence>
<proteinExistence type="predicted"/>
<dbReference type="RefSeq" id="WP_344990215.1">
    <property type="nucleotide sequence ID" value="NZ_BAAAXV010000005.1"/>
</dbReference>
<name>A0ABV5SF02_9ACTN</name>
<comment type="caution">
    <text evidence="2">The sequence shown here is derived from an EMBL/GenBank/DDBJ whole genome shotgun (WGS) entry which is preliminary data.</text>
</comment>
<feature type="compositionally biased region" description="Acidic residues" evidence="1">
    <location>
        <begin position="49"/>
        <end position="64"/>
    </location>
</feature>
<protein>
    <submittedName>
        <fullName evidence="2">Uncharacterized protein</fullName>
    </submittedName>
</protein>
<feature type="region of interest" description="Disordered" evidence="1">
    <location>
        <begin position="38"/>
        <end position="64"/>
    </location>
</feature>
<keyword evidence="3" id="KW-1185">Reference proteome</keyword>
<evidence type="ECO:0000256" key="1">
    <source>
        <dbReference type="SAM" id="MobiDB-lite"/>
    </source>
</evidence>
<gene>
    <name evidence="2" type="ORF">ACFFSA_41880</name>
</gene>
<dbReference type="Proteomes" id="UP001589532">
    <property type="component" value="Unassembled WGS sequence"/>
</dbReference>
<accession>A0ABV5SF02</accession>
<organism evidence="2 3">
    <name type="scientific">Nonomuraea helvata</name>
    <dbReference type="NCBI Taxonomy" id="37484"/>
    <lineage>
        <taxon>Bacteria</taxon>
        <taxon>Bacillati</taxon>
        <taxon>Actinomycetota</taxon>
        <taxon>Actinomycetes</taxon>
        <taxon>Streptosporangiales</taxon>
        <taxon>Streptosporangiaceae</taxon>
        <taxon>Nonomuraea</taxon>
    </lineage>
</organism>